<comment type="caution">
    <text evidence="2">The sequence shown here is derived from an EMBL/GenBank/DDBJ whole genome shotgun (WGS) entry which is preliminary data.</text>
</comment>
<keyword evidence="1" id="KW-0732">Signal</keyword>
<accession>C8S3W4</accession>
<dbReference type="Proteomes" id="UP000010121">
    <property type="component" value="Unassembled WGS sequence"/>
</dbReference>
<protein>
    <recommendedName>
        <fullName evidence="4">DUF1499 domain-containing protein</fullName>
    </recommendedName>
</protein>
<proteinExistence type="predicted"/>
<name>C8S3W4_9RHOB</name>
<evidence type="ECO:0000313" key="3">
    <source>
        <dbReference type="Proteomes" id="UP000010121"/>
    </source>
</evidence>
<dbReference type="eggNOG" id="COG4446">
    <property type="taxonomic scope" value="Bacteria"/>
</dbReference>
<evidence type="ECO:0008006" key="4">
    <source>
        <dbReference type="Google" id="ProtNLM"/>
    </source>
</evidence>
<dbReference type="STRING" id="371731.Rsw2DRAFT_2742"/>
<keyword evidence="3" id="KW-1185">Reference proteome</keyword>
<evidence type="ECO:0000256" key="1">
    <source>
        <dbReference type="SAM" id="SignalP"/>
    </source>
</evidence>
<evidence type="ECO:0000313" key="2">
    <source>
        <dbReference type="EMBL" id="EEW24333.1"/>
    </source>
</evidence>
<organism evidence="2 3">
    <name type="scientific">Rhodobacter ferrooxidans</name>
    <dbReference type="NCBI Taxonomy" id="371731"/>
    <lineage>
        <taxon>Bacteria</taxon>
        <taxon>Pseudomonadati</taxon>
        <taxon>Pseudomonadota</taxon>
        <taxon>Alphaproteobacteria</taxon>
        <taxon>Rhodobacterales</taxon>
        <taxon>Rhodobacter group</taxon>
        <taxon>Rhodobacter</taxon>
    </lineage>
</organism>
<feature type="chain" id="PRO_5002991860" description="DUF1499 domain-containing protein" evidence="1">
    <location>
        <begin position="22"/>
        <end position="150"/>
    </location>
</feature>
<reference evidence="2 3" key="1">
    <citation type="submission" date="2009-08" db="EMBL/GenBank/DDBJ databases">
        <title>The draft genome of Rhodobacter sp. SW2.</title>
        <authorList>
            <consortium name="US DOE Joint Genome Institute (JGI-PGF)"/>
            <person name="Lucas S."/>
            <person name="Copeland A."/>
            <person name="Lapidus A."/>
            <person name="Glavina del Rio T."/>
            <person name="Tice H."/>
            <person name="Bruce D."/>
            <person name="Goodwin L."/>
            <person name="Pitluck S."/>
            <person name="Larimer F."/>
            <person name="Land M.L."/>
            <person name="Hauser L."/>
            <person name="Emerson D."/>
        </authorList>
    </citation>
    <scope>NUCLEOTIDE SEQUENCE [LARGE SCALE GENOMIC DNA]</scope>
    <source>
        <strain evidence="2 3">SW2</strain>
    </source>
</reference>
<dbReference type="AlphaFoldDB" id="C8S3W4"/>
<dbReference type="InterPro" id="IPR010865">
    <property type="entry name" value="DUF1499"/>
</dbReference>
<dbReference type="EMBL" id="ACYY01000021">
    <property type="protein sequence ID" value="EEW24333.1"/>
    <property type="molecule type" value="Genomic_DNA"/>
</dbReference>
<sequence length="150" mass="15992">MKRLMSTLLILALIALVAAFAAVRLLPTDAAAWHTDPTTAVKPDKPNNWLVAANGDAAPVQLTLPPDQAAAKLDAIALASPGTTKLAGEGLFTTYITRSKLWGFPDFTSVKLTPTATGSELTLFARARFGYSDMGVNQARVENWLAQLQP</sequence>
<feature type="signal peptide" evidence="1">
    <location>
        <begin position="1"/>
        <end position="21"/>
    </location>
</feature>
<dbReference type="Pfam" id="PF07386">
    <property type="entry name" value="DUF1499"/>
    <property type="match status" value="1"/>
</dbReference>
<gene>
    <name evidence="2" type="ORF">Rsw2DRAFT_2742</name>
</gene>